<organism evidence="2 3">
    <name type="scientific">Neolewinella xylanilytica</name>
    <dbReference type="NCBI Taxonomy" id="1514080"/>
    <lineage>
        <taxon>Bacteria</taxon>
        <taxon>Pseudomonadati</taxon>
        <taxon>Bacteroidota</taxon>
        <taxon>Saprospiria</taxon>
        <taxon>Saprospirales</taxon>
        <taxon>Lewinellaceae</taxon>
        <taxon>Neolewinella</taxon>
    </lineage>
</organism>
<protein>
    <submittedName>
        <fullName evidence="2">Uncharacterized protein</fullName>
    </submittedName>
</protein>
<dbReference type="RefSeq" id="WP_104420234.1">
    <property type="nucleotide sequence ID" value="NZ_PTJC01000006.1"/>
</dbReference>
<evidence type="ECO:0000256" key="1">
    <source>
        <dbReference type="SAM" id="Phobius"/>
    </source>
</evidence>
<keyword evidence="1" id="KW-0812">Transmembrane</keyword>
<keyword evidence="3" id="KW-1185">Reference proteome</keyword>
<gene>
    <name evidence="2" type="ORF">CLV84_2649</name>
</gene>
<feature type="transmembrane region" description="Helical" evidence="1">
    <location>
        <begin position="30"/>
        <end position="53"/>
    </location>
</feature>
<accession>A0A2S6I3K2</accession>
<comment type="caution">
    <text evidence="2">The sequence shown here is derived from an EMBL/GenBank/DDBJ whole genome shotgun (WGS) entry which is preliminary data.</text>
</comment>
<proteinExistence type="predicted"/>
<name>A0A2S6I3K2_9BACT</name>
<dbReference type="AlphaFoldDB" id="A0A2S6I3K2"/>
<dbReference type="Proteomes" id="UP000237662">
    <property type="component" value="Unassembled WGS sequence"/>
</dbReference>
<dbReference type="EMBL" id="PTJC01000006">
    <property type="protein sequence ID" value="PPK85745.1"/>
    <property type="molecule type" value="Genomic_DNA"/>
</dbReference>
<feature type="transmembrane region" description="Helical" evidence="1">
    <location>
        <begin position="7"/>
        <end position="24"/>
    </location>
</feature>
<sequence length="62" mass="6671">MKLIYPISFVVAVLLIVTGAYLHLQLYASSFWTDLMIGGGILLSFAAFAGALLEGKEHLKSA</sequence>
<keyword evidence="1" id="KW-1133">Transmembrane helix</keyword>
<reference evidence="2 3" key="1">
    <citation type="submission" date="2018-02" db="EMBL/GenBank/DDBJ databases">
        <title>Genomic Encyclopedia of Archaeal and Bacterial Type Strains, Phase II (KMG-II): from individual species to whole genera.</title>
        <authorList>
            <person name="Goeker M."/>
        </authorList>
    </citation>
    <scope>NUCLEOTIDE SEQUENCE [LARGE SCALE GENOMIC DNA]</scope>
    <source>
        <strain evidence="2 3">DSM 29526</strain>
    </source>
</reference>
<keyword evidence="1" id="KW-0472">Membrane</keyword>
<evidence type="ECO:0000313" key="2">
    <source>
        <dbReference type="EMBL" id="PPK85745.1"/>
    </source>
</evidence>
<evidence type="ECO:0000313" key="3">
    <source>
        <dbReference type="Proteomes" id="UP000237662"/>
    </source>
</evidence>